<proteinExistence type="predicted"/>
<feature type="compositionally biased region" description="Basic residues" evidence="1">
    <location>
        <begin position="9"/>
        <end position="21"/>
    </location>
</feature>
<reference evidence="2" key="1">
    <citation type="journal article" date="2015" name="Nature">
        <title>Complex archaea that bridge the gap between prokaryotes and eukaryotes.</title>
        <authorList>
            <person name="Spang A."/>
            <person name="Saw J.H."/>
            <person name="Jorgensen S.L."/>
            <person name="Zaremba-Niedzwiedzka K."/>
            <person name="Martijn J."/>
            <person name="Lind A.E."/>
            <person name="van Eijk R."/>
            <person name="Schleper C."/>
            <person name="Guy L."/>
            <person name="Ettema T.J."/>
        </authorList>
    </citation>
    <scope>NUCLEOTIDE SEQUENCE</scope>
</reference>
<evidence type="ECO:0000256" key="1">
    <source>
        <dbReference type="SAM" id="MobiDB-lite"/>
    </source>
</evidence>
<gene>
    <name evidence="2" type="ORF">LCGC14_0406480</name>
</gene>
<dbReference type="AlphaFoldDB" id="A0A0F9W448"/>
<comment type="caution">
    <text evidence="2">The sequence shown here is derived from an EMBL/GenBank/DDBJ whole genome shotgun (WGS) entry which is preliminary data.</text>
</comment>
<dbReference type="EMBL" id="LAZR01000354">
    <property type="protein sequence ID" value="KKN72793.1"/>
    <property type="molecule type" value="Genomic_DNA"/>
</dbReference>
<name>A0A0F9W448_9ZZZZ</name>
<accession>A0A0F9W448</accession>
<protein>
    <submittedName>
        <fullName evidence="2">Uncharacterized protein</fullName>
    </submittedName>
</protein>
<organism evidence="2">
    <name type="scientific">marine sediment metagenome</name>
    <dbReference type="NCBI Taxonomy" id="412755"/>
    <lineage>
        <taxon>unclassified sequences</taxon>
        <taxon>metagenomes</taxon>
        <taxon>ecological metagenomes</taxon>
    </lineage>
</organism>
<feature type="region of interest" description="Disordered" evidence="1">
    <location>
        <begin position="1"/>
        <end position="21"/>
    </location>
</feature>
<evidence type="ECO:0000313" key="2">
    <source>
        <dbReference type="EMBL" id="KKN72793.1"/>
    </source>
</evidence>
<sequence>MNKSEKRPVGRPKKKKERPKKPVKAIIIDFGGIVPKARFINTTDTFFRGSDLDKAYKAMRKGLMQYKKKMRLKLEGEQNG</sequence>